<proteinExistence type="predicted"/>
<dbReference type="InterPro" id="IPR036397">
    <property type="entry name" value="RNaseH_sf"/>
</dbReference>
<name>V5G1N2_ANOGL</name>
<reference evidence="1" key="1">
    <citation type="submission" date="2013-07" db="EMBL/GenBank/DDBJ databases">
        <title>Midgut Transcriptome Profiling of Anoplphora glabripennis, a Lignocellulose Degrading, Wood-Boring Cerambycid.</title>
        <authorList>
            <person name="Scully E.D."/>
            <person name="Hoover K."/>
            <person name="Carlson J.E."/>
            <person name="Tien M."/>
            <person name="Geib S.M."/>
        </authorList>
    </citation>
    <scope>NUCLEOTIDE SEQUENCE</scope>
</reference>
<dbReference type="AlphaFoldDB" id="V5G1N2"/>
<dbReference type="PANTHER" id="PTHR47326">
    <property type="entry name" value="TRANSPOSABLE ELEMENT TC3 TRANSPOSASE-LIKE PROTEIN"/>
    <property type="match status" value="1"/>
</dbReference>
<protein>
    <recommendedName>
        <fullName evidence="2">DUF4817 domain-containing protein</fullName>
    </recommendedName>
</protein>
<dbReference type="PANTHER" id="PTHR47326:SF1">
    <property type="entry name" value="HTH PSQ-TYPE DOMAIN-CONTAINING PROTEIN"/>
    <property type="match status" value="1"/>
</dbReference>
<dbReference type="GO" id="GO:0003676">
    <property type="term" value="F:nucleic acid binding"/>
    <property type="evidence" value="ECO:0007669"/>
    <property type="project" value="InterPro"/>
</dbReference>
<dbReference type="EMBL" id="GALX01004551">
    <property type="protein sequence ID" value="JAB63915.1"/>
    <property type="molecule type" value="Transcribed_RNA"/>
</dbReference>
<sequence length="357" mass="42755">MPFLFTNQEQADIHFCYGFADGNSAEAVREYRRFPHRRQPHYSVFINIHRQFSTHGLRTARPDERQNRINIRQERINNQILREFNRDPTTSSRRVSRSLRISKNKVLRVLKKDHRRPYHLQPVQGLHEGDEERRLVFCRWVLNSIEQNEHFLSHILWTDESCFTRQGVVNFHNQHVWAHENPHAIRPRNFQVEFSVNVWKGVFSNYLFGPYFLLQRVNGDNFLEFLITEHGNMWEEVPLNLRLNAWFQLDGCPAHFHRNVRGWLDYNFPQRWIGRGGPISWPPRSPDLTPLDFFVWGYVKDKVYMVPVHTREELIDRIQNACDEMRNGNFIAAAQQSIRRRCELCVEQNGSHFEQLL</sequence>
<accession>V5G1N2</accession>
<evidence type="ECO:0000313" key="1">
    <source>
        <dbReference type="EMBL" id="JAB63915.1"/>
    </source>
</evidence>
<evidence type="ECO:0008006" key="2">
    <source>
        <dbReference type="Google" id="ProtNLM"/>
    </source>
</evidence>
<organism evidence="1">
    <name type="scientific">Anoplophora glabripennis</name>
    <name type="common">Asian longhorn beetle</name>
    <name type="synonym">Anoplophora nobilis</name>
    <dbReference type="NCBI Taxonomy" id="217634"/>
    <lineage>
        <taxon>Eukaryota</taxon>
        <taxon>Metazoa</taxon>
        <taxon>Ecdysozoa</taxon>
        <taxon>Arthropoda</taxon>
        <taxon>Hexapoda</taxon>
        <taxon>Insecta</taxon>
        <taxon>Pterygota</taxon>
        <taxon>Neoptera</taxon>
        <taxon>Endopterygota</taxon>
        <taxon>Coleoptera</taxon>
        <taxon>Polyphaga</taxon>
        <taxon>Cucujiformia</taxon>
        <taxon>Chrysomeloidea</taxon>
        <taxon>Cerambycidae</taxon>
        <taxon>Lamiinae</taxon>
        <taxon>Lamiini</taxon>
        <taxon>Anoplophora</taxon>
    </lineage>
</organism>
<dbReference type="Gene3D" id="3.30.420.10">
    <property type="entry name" value="Ribonuclease H-like superfamily/Ribonuclease H"/>
    <property type="match status" value="1"/>
</dbReference>